<dbReference type="AlphaFoldDB" id="A0AAU7PK32"/>
<protein>
    <submittedName>
        <fullName evidence="1">Uncharacterized protein</fullName>
    </submittedName>
</protein>
<proteinExistence type="predicted"/>
<dbReference type="EMBL" id="CP157940">
    <property type="protein sequence ID" value="XBS52648.1"/>
    <property type="molecule type" value="Genomic_DNA"/>
</dbReference>
<evidence type="ECO:0000313" key="1">
    <source>
        <dbReference type="EMBL" id="XBS52648.1"/>
    </source>
</evidence>
<dbReference type="InterPro" id="IPR023346">
    <property type="entry name" value="Lysozyme-like_dom_sf"/>
</dbReference>
<accession>A0AAU7PK32</accession>
<dbReference type="SUPFAM" id="SSF53955">
    <property type="entry name" value="Lysozyme-like"/>
    <property type="match status" value="1"/>
</dbReference>
<name>A0AAU7PK32_9FIRM</name>
<gene>
    <name evidence="1" type="ORF">ABFV83_12445</name>
</gene>
<sequence length="86" mass="9719">MLTGRGNYKAFSDAMQNEEIYNQGIFYVAENYAWEATGWWWKSNGMNKYIDNGATIADVSKRVNGGTNGLVERIAVYDAVISELNR</sequence>
<organism evidence="1">
    <name type="scientific">Lacrimispora sp. BS-2</name>
    <dbReference type="NCBI Taxonomy" id="3151850"/>
    <lineage>
        <taxon>Bacteria</taxon>
        <taxon>Bacillati</taxon>
        <taxon>Bacillota</taxon>
        <taxon>Clostridia</taxon>
        <taxon>Lachnospirales</taxon>
        <taxon>Lachnospiraceae</taxon>
        <taxon>Lacrimispora</taxon>
    </lineage>
</organism>
<reference evidence="1" key="1">
    <citation type="submission" date="2024-06" db="EMBL/GenBank/DDBJ databases">
        <title>Lacrimispora cavernae sp. nov., a novel anaerobe isolated from bat guano pile inside a cave.</title>
        <authorList>
            <person name="Miller S.L."/>
            <person name="Lu N."/>
            <person name="King J."/>
            <person name="Sankaranarayanan K."/>
            <person name="Lawson P.A."/>
        </authorList>
    </citation>
    <scope>NUCLEOTIDE SEQUENCE</scope>
    <source>
        <strain evidence="1">BS-2</strain>
    </source>
</reference>
<dbReference type="Gene3D" id="1.10.530.10">
    <property type="match status" value="1"/>
</dbReference>
<dbReference type="RefSeq" id="WP_349944245.1">
    <property type="nucleotide sequence ID" value="NZ_CP157940.1"/>
</dbReference>